<feature type="region of interest" description="Disordered" evidence="1">
    <location>
        <begin position="1"/>
        <end position="38"/>
    </location>
</feature>
<feature type="region of interest" description="Disordered" evidence="1">
    <location>
        <begin position="106"/>
        <end position="153"/>
    </location>
</feature>
<evidence type="ECO:0000256" key="2">
    <source>
        <dbReference type="SAM" id="Phobius"/>
    </source>
</evidence>
<keyword evidence="2" id="KW-0472">Membrane</keyword>
<dbReference type="Proteomes" id="UP001500665">
    <property type="component" value="Unassembled WGS sequence"/>
</dbReference>
<feature type="region of interest" description="Disordered" evidence="1">
    <location>
        <begin position="172"/>
        <end position="194"/>
    </location>
</feature>
<comment type="caution">
    <text evidence="3">The sequence shown here is derived from an EMBL/GenBank/DDBJ whole genome shotgun (WGS) entry which is preliminary data.</text>
</comment>
<feature type="transmembrane region" description="Helical" evidence="2">
    <location>
        <begin position="72"/>
        <end position="92"/>
    </location>
</feature>
<sequence length="312" mass="34307">MSEVFSRRAEVSDTARQAAARSVSNMDPSSPEIMTKPLRVRTFENVRADFDRVYSPPEPPEPSRWRPRGWQVALISFFLAAGVVFFAFPLLWSDAPEEGAMPTLTAEHEDATEPSPELSPQPADPSPPEEPGETAAPSPTAPGTAGEGPLTELPKKICDSVSEATFRKWVAVDDPQEHGGSRAGSCGYTSGDGNDSRYLRLETRLADGNNDLDPVSTAKWSFNQDYELQKSDKITKTLLLERVTGLGEEAFRRVFTDNGVENVVTARIEARVQNVIVTVSYSRGFEKKPQEEQAKSLQGAREVAEEALRSYT</sequence>
<evidence type="ECO:0000256" key="1">
    <source>
        <dbReference type="SAM" id="MobiDB-lite"/>
    </source>
</evidence>
<gene>
    <name evidence="3" type="ORF">GCM10009550_68740</name>
</gene>
<accession>A0ABN1RWQ6</accession>
<evidence type="ECO:0008006" key="5">
    <source>
        <dbReference type="Google" id="ProtNLM"/>
    </source>
</evidence>
<keyword evidence="4" id="KW-1185">Reference proteome</keyword>
<evidence type="ECO:0000313" key="3">
    <source>
        <dbReference type="EMBL" id="GAA0966447.1"/>
    </source>
</evidence>
<name>A0ABN1RWQ6_9ACTN</name>
<dbReference type="EMBL" id="BAAAHH010000044">
    <property type="protein sequence ID" value="GAA0966447.1"/>
    <property type="molecule type" value="Genomic_DNA"/>
</dbReference>
<organism evidence="3 4">
    <name type="scientific">Actinocorallia libanotica</name>
    <dbReference type="NCBI Taxonomy" id="46162"/>
    <lineage>
        <taxon>Bacteria</taxon>
        <taxon>Bacillati</taxon>
        <taxon>Actinomycetota</taxon>
        <taxon>Actinomycetes</taxon>
        <taxon>Streptosporangiales</taxon>
        <taxon>Thermomonosporaceae</taxon>
        <taxon>Actinocorallia</taxon>
    </lineage>
</organism>
<protein>
    <recommendedName>
        <fullName evidence="5">DUF3558 domain-containing protein</fullName>
    </recommendedName>
</protein>
<proteinExistence type="predicted"/>
<feature type="compositionally biased region" description="Pro residues" evidence="1">
    <location>
        <begin position="117"/>
        <end position="129"/>
    </location>
</feature>
<reference evidence="3 4" key="1">
    <citation type="journal article" date="2019" name="Int. J. Syst. Evol. Microbiol.">
        <title>The Global Catalogue of Microorganisms (GCM) 10K type strain sequencing project: providing services to taxonomists for standard genome sequencing and annotation.</title>
        <authorList>
            <consortium name="The Broad Institute Genomics Platform"/>
            <consortium name="The Broad Institute Genome Sequencing Center for Infectious Disease"/>
            <person name="Wu L."/>
            <person name="Ma J."/>
        </authorList>
    </citation>
    <scope>NUCLEOTIDE SEQUENCE [LARGE SCALE GENOMIC DNA]</scope>
    <source>
        <strain evidence="3 4">JCM 10696</strain>
    </source>
</reference>
<feature type="compositionally biased region" description="Low complexity" evidence="1">
    <location>
        <begin position="133"/>
        <end position="149"/>
    </location>
</feature>
<evidence type="ECO:0000313" key="4">
    <source>
        <dbReference type="Proteomes" id="UP001500665"/>
    </source>
</evidence>
<keyword evidence="2" id="KW-1133">Transmembrane helix</keyword>
<keyword evidence="2" id="KW-0812">Transmembrane</keyword>
<feature type="compositionally biased region" description="Basic and acidic residues" evidence="1">
    <location>
        <begin position="1"/>
        <end position="13"/>
    </location>
</feature>